<protein>
    <submittedName>
        <fullName evidence="2">Uncharacterized protein</fullName>
    </submittedName>
</protein>
<comment type="caution">
    <text evidence="2">The sequence shown here is derived from an EMBL/GenBank/DDBJ whole genome shotgun (WGS) entry which is preliminary data.</text>
</comment>
<dbReference type="Proteomes" id="UP000244240">
    <property type="component" value="Unassembled WGS sequence"/>
</dbReference>
<accession>A0A2T6BQP8</accession>
<feature type="compositionally biased region" description="Basic and acidic residues" evidence="1">
    <location>
        <begin position="22"/>
        <end position="36"/>
    </location>
</feature>
<sequence length="56" mass="6603">MIEKKPDEEPINAKGKYRKRNRLDTRRAWTPERIDSQVEQAVNSHDPKPRPHKGVV</sequence>
<evidence type="ECO:0000313" key="3">
    <source>
        <dbReference type="Proteomes" id="UP000244240"/>
    </source>
</evidence>
<gene>
    <name evidence="2" type="ORF">C8P63_11744</name>
</gene>
<dbReference type="EMBL" id="QBKR01000017">
    <property type="protein sequence ID" value="PTX58297.1"/>
    <property type="molecule type" value="Genomic_DNA"/>
</dbReference>
<proteinExistence type="predicted"/>
<organism evidence="2 3">
    <name type="scientific">Melghirimyces profundicolus</name>
    <dbReference type="NCBI Taxonomy" id="1242148"/>
    <lineage>
        <taxon>Bacteria</taxon>
        <taxon>Bacillati</taxon>
        <taxon>Bacillota</taxon>
        <taxon>Bacilli</taxon>
        <taxon>Bacillales</taxon>
        <taxon>Thermoactinomycetaceae</taxon>
        <taxon>Melghirimyces</taxon>
    </lineage>
</organism>
<evidence type="ECO:0000256" key="1">
    <source>
        <dbReference type="SAM" id="MobiDB-lite"/>
    </source>
</evidence>
<reference evidence="2 3" key="1">
    <citation type="submission" date="2018-04" db="EMBL/GenBank/DDBJ databases">
        <title>Genomic Encyclopedia of Archaeal and Bacterial Type Strains, Phase II (KMG-II): from individual species to whole genera.</title>
        <authorList>
            <person name="Goeker M."/>
        </authorList>
    </citation>
    <scope>NUCLEOTIDE SEQUENCE [LARGE SCALE GENOMIC DNA]</scope>
    <source>
        <strain evidence="2 3">DSM 45787</strain>
    </source>
</reference>
<feature type="region of interest" description="Disordered" evidence="1">
    <location>
        <begin position="1"/>
        <end position="56"/>
    </location>
</feature>
<evidence type="ECO:0000313" key="2">
    <source>
        <dbReference type="EMBL" id="PTX58297.1"/>
    </source>
</evidence>
<keyword evidence="3" id="KW-1185">Reference proteome</keyword>
<name>A0A2T6BQP8_9BACL</name>
<dbReference type="RefSeq" id="WP_170109638.1">
    <property type="nucleotide sequence ID" value="NZ_QBKR01000017.1"/>
</dbReference>
<dbReference type="AlphaFoldDB" id="A0A2T6BQP8"/>